<evidence type="ECO:0000313" key="4">
    <source>
        <dbReference type="Proteomes" id="UP001606301"/>
    </source>
</evidence>
<gene>
    <name evidence="3" type="ORF">ACG0Z3_05270</name>
</gene>
<accession>A0ABW7FG77</accession>
<dbReference type="InterPro" id="IPR013424">
    <property type="entry name" value="Ice-binding_C"/>
</dbReference>
<dbReference type="NCBIfam" id="TIGR02595">
    <property type="entry name" value="PEP_CTERM"/>
    <property type="match status" value="1"/>
</dbReference>
<dbReference type="Pfam" id="PF07589">
    <property type="entry name" value="PEP-CTERM"/>
    <property type="match status" value="1"/>
</dbReference>
<comment type="caution">
    <text evidence="3">The sequence shown here is derived from an EMBL/GenBank/DDBJ whole genome shotgun (WGS) entry which is preliminary data.</text>
</comment>
<feature type="domain" description="Ice-binding protein C-terminal" evidence="2">
    <location>
        <begin position="210"/>
        <end position="235"/>
    </location>
</feature>
<sequence length="236" mass="24076">MTKTLLTLALAAAALPSHAVVITQWNFNSVPADSSTSTGSQLASIGTGSLSLIGGVTGGFGSGAANGGSSDPVSIDDTGLQTTGYKAQGTGNETAGVFFKVSTVGFQGISFSYDLRHSNTSARHERVQYTLDGSTFNDIALFTGAAGDTWFNNRSVDLSGIAGASNNANFGVRVVASFAPGSNAYAASSTSYAGTGTWRFDMATVSAVSAVPEPQTYALMLSGLLAVGFIARRRRG</sequence>
<evidence type="ECO:0000256" key="1">
    <source>
        <dbReference type="SAM" id="SignalP"/>
    </source>
</evidence>
<proteinExistence type="predicted"/>
<evidence type="ECO:0000259" key="2">
    <source>
        <dbReference type="Pfam" id="PF07589"/>
    </source>
</evidence>
<feature type="chain" id="PRO_5045183908" evidence="1">
    <location>
        <begin position="20"/>
        <end position="236"/>
    </location>
</feature>
<keyword evidence="4" id="KW-1185">Reference proteome</keyword>
<dbReference type="EMBL" id="JBIGHW010000002">
    <property type="protein sequence ID" value="MFG6440087.1"/>
    <property type="molecule type" value="Genomic_DNA"/>
</dbReference>
<keyword evidence="1" id="KW-0732">Signal</keyword>
<dbReference type="RefSeq" id="WP_394395970.1">
    <property type="nucleotide sequence ID" value="NZ_JBIGHW010000002.1"/>
</dbReference>
<protein>
    <submittedName>
        <fullName evidence="3">PEP-CTERM sorting domain-containing protein</fullName>
    </submittedName>
</protein>
<organism evidence="3 4">
    <name type="scientific">Pelomonas margarita</name>
    <dbReference type="NCBI Taxonomy" id="3299031"/>
    <lineage>
        <taxon>Bacteria</taxon>
        <taxon>Pseudomonadati</taxon>
        <taxon>Pseudomonadota</taxon>
        <taxon>Betaproteobacteria</taxon>
        <taxon>Burkholderiales</taxon>
        <taxon>Sphaerotilaceae</taxon>
        <taxon>Roseateles</taxon>
    </lineage>
</organism>
<feature type="signal peptide" evidence="1">
    <location>
        <begin position="1"/>
        <end position="19"/>
    </location>
</feature>
<name>A0ABW7FG77_9BURK</name>
<evidence type="ECO:0000313" key="3">
    <source>
        <dbReference type="EMBL" id="MFG6440087.1"/>
    </source>
</evidence>
<dbReference type="Proteomes" id="UP001606301">
    <property type="component" value="Unassembled WGS sequence"/>
</dbReference>
<reference evidence="3 4" key="1">
    <citation type="submission" date="2024-08" db="EMBL/GenBank/DDBJ databases">
        <authorList>
            <person name="Lu H."/>
        </authorList>
    </citation>
    <scope>NUCLEOTIDE SEQUENCE [LARGE SCALE GENOMIC DNA]</scope>
    <source>
        <strain evidence="3 4">LKC17W</strain>
    </source>
</reference>